<keyword evidence="3" id="KW-0813">Transport</keyword>
<feature type="transmembrane region" description="Helical" evidence="8">
    <location>
        <begin position="208"/>
        <end position="229"/>
    </location>
</feature>
<feature type="transmembrane region" description="Helical" evidence="8">
    <location>
        <begin position="303"/>
        <end position="330"/>
    </location>
</feature>
<dbReference type="PANTHER" id="PTHR21716:SF53">
    <property type="entry name" value="PERMEASE PERM-RELATED"/>
    <property type="match status" value="1"/>
</dbReference>
<dbReference type="OrthoDB" id="5792512at2"/>
<comment type="subcellular location">
    <subcellularLocation>
        <location evidence="1">Cell membrane</location>
        <topology evidence="1">Multi-pass membrane protein</topology>
    </subcellularLocation>
</comment>
<evidence type="ECO:0000256" key="2">
    <source>
        <dbReference type="ARBA" id="ARBA00009773"/>
    </source>
</evidence>
<organism evidence="9 10">
    <name type="scientific">Blastochloris tepida</name>
    <dbReference type="NCBI Taxonomy" id="2233851"/>
    <lineage>
        <taxon>Bacteria</taxon>
        <taxon>Pseudomonadati</taxon>
        <taxon>Pseudomonadota</taxon>
        <taxon>Alphaproteobacteria</taxon>
        <taxon>Hyphomicrobiales</taxon>
        <taxon>Blastochloridaceae</taxon>
        <taxon>Blastochloris</taxon>
    </lineage>
</organism>
<dbReference type="GO" id="GO:0055085">
    <property type="term" value="P:transmembrane transport"/>
    <property type="evidence" value="ECO:0007669"/>
    <property type="project" value="TreeGrafter"/>
</dbReference>
<proteinExistence type="inferred from homology"/>
<name>A0A348G140_9HYPH</name>
<dbReference type="EMBL" id="AP018907">
    <property type="protein sequence ID" value="BBF93273.1"/>
    <property type="molecule type" value="Genomic_DNA"/>
</dbReference>
<dbReference type="GO" id="GO:0005886">
    <property type="term" value="C:plasma membrane"/>
    <property type="evidence" value="ECO:0007669"/>
    <property type="project" value="UniProtKB-SubCell"/>
</dbReference>
<evidence type="ECO:0000256" key="8">
    <source>
        <dbReference type="SAM" id="Phobius"/>
    </source>
</evidence>
<dbReference type="KEGG" id="blag:BLTE_19580"/>
<dbReference type="RefSeq" id="WP_126399839.1">
    <property type="nucleotide sequence ID" value="NZ_AP018907.1"/>
</dbReference>
<dbReference type="AlphaFoldDB" id="A0A348G140"/>
<keyword evidence="4" id="KW-1003">Cell membrane</keyword>
<reference evidence="9 10" key="1">
    <citation type="submission" date="2018-08" db="EMBL/GenBank/DDBJ databases">
        <title>Complete genome sequencing of Blastochloris tepida GI.</title>
        <authorList>
            <person name="Tsukatani Y."/>
            <person name="Mori H."/>
        </authorList>
    </citation>
    <scope>NUCLEOTIDE SEQUENCE [LARGE SCALE GENOMIC DNA]</scope>
    <source>
        <strain evidence="9 10">GI</strain>
    </source>
</reference>
<keyword evidence="7 8" id="KW-0472">Membrane</keyword>
<comment type="similarity">
    <text evidence="2">Belongs to the autoinducer-2 exporter (AI-2E) (TC 2.A.86) family.</text>
</comment>
<keyword evidence="6 8" id="KW-1133">Transmembrane helix</keyword>
<evidence type="ECO:0000256" key="7">
    <source>
        <dbReference type="ARBA" id="ARBA00023136"/>
    </source>
</evidence>
<feature type="transmembrane region" description="Helical" evidence="8">
    <location>
        <begin position="7"/>
        <end position="40"/>
    </location>
</feature>
<dbReference type="Proteomes" id="UP000266934">
    <property type="component" value="Chromosome"/>
</dbReference>
<evidence type="ECO:0000313" key="9">
    <source>
        <dbReference type="EMBL" id="BBF93273.1"/>
    </source>
</evidence>
<dbReference type="Pfam" id="PF01594">
    <property type="entry name" value="AI-2E_transport"/>
    <property type="match status" value="1"/>
</dbReference>
<sequence length="360" mass="39475">MTLQKQVTFWLVTLAVFILILWLLRGMLLPFVAGMALAYFLDPVADRLERLGLGRLPATLLIVGVFLLGFVLSVILLAPLLTSQLIAFIQGVPDYVMSLQNLLTSENRQWLTPMLGNWLPDVQKSLSELVTQGARWLLASLQGLWSGGTALISVVSLIVVTPIVAFYLLYDWERMISAIDSWLPLKHRDTIRELAREMNMAIAGFVRGQAGVCLILASYYALGLILVGLNFGLLIGSMAGLFSFIPYVGSLAGFLTATGVAFVQFWPDWHWVLAVMAVFAIGQILEGYILAPNLVGHSVGLHPVWLMFALFAFGYLFGFVGLLLAVPLAAATGVLTRFALRRYLASPFYTGVPRPGPDAE</sequence>
<keyword evidence="5 8" id="KW-0812">Transmembrane</keyword>
<feature type="transmembrane region" description="Helical" evidence="8">
    <location>
        <begin position="269"/>
        <end position="291"/>
    </location>
</feature>
<evidence type="ECO:0000256" key="6">
    <source>
        <dbReference type="ARBA" id="ARBA00022989"/>
    </source>
</evidence>
<feature type="transmembrane region" description="Helical" evidence="8">
    <location>
        <begin position="60"/>
        <end position="81"/>
    </location>
</feature>
<dbReference type="InterPro" id="IPR002549">
    <property type="entry name" value="AI-2E-like"/>
</dbReference>
<protein>
    <submittedName>
        <fullName evidence="9">AI-2E family transporter</fullName>
    </submittedName>
</protein>
<accession>A0A348G140</accession>
<evidence type="ECO:0000313" key="10">
    <source>
        <dbReference type="Proteomes" id="UP000266934"/>
    </source>
</evidence>
<evidence type="ECO:0000256" key="1">
    <source>
        <dbReference type="ARBA" id="ARBA00004651"/>
    </source>
</evidence>
<evidence type="ECO:0000256" key="5">
    <source>
        <dbReference type="ARBA" id="ARBA00022692"/>
    </source>
</evidence>
<evidence type="ECO:0000256" key="4">
    <source>
        <dbReference type="ARBA" id="ARBA00022475"/>
    </source>
</evidence>
<dbReference type="PANTHER" id="PTHR21716">
    <property type="entry name" value="TRANSMEMBRANE PROTEIN"/>
    <property type="match status" value="1"/>
</dbReference>
<feature type="transmembrane region" description="Helical" evidence="8">
    <location>
        <begin position="241"/>
        <end position="263"/>
    </location>
</feature>
<evidence type="ECO:0000256" key="3">
    <source>
        <dbReference type="ARBA" id="ARBA00022448"/>
    </source>
</evidence>
<gene>
    <name evidence="9" type="ORF">BLTE_19580</name>
</gene>
<feature type="transmembrane region" description="Helical" evidence="8">
    <location>
        <begin position="144"/>
        <end position="170"/>
    </location>
</feature>
<keyword evidence="10" id="KW-1185">Reference proteome</keyword>